<evidence type="ECO:0000256" key="6">
    <source>
        <dbReference type="ARBA" id="ARBA00049117"/>
    </source>
</evidence>
<dbReference type="PANTHER" id="PTHR13748:SF59">
    <property type="entry name" value="COBW C-TERMINAL DOMAIN-CONTAINING PROTEIN"/>
    <property type="match status" value="1"/>
</dbReference>
<dbReference type="KEGG" id="mcos:GM418_10055"/>
<dbReference type="RefSeq" id="WP_158865658.1">
    <property type="nucleotide sequence ID" value="NZ_CP046401.1"/>
</dbReference>
<evidence type="ECO:0000313" key="8">
    <source>
        <dbReference type="EMBL" id="QGY43986.1"/>
    </source>
</evidence>
<dbReference type="SUPFAM" id="SSF90002">
    <property type="entry name" value="Hypothetical protein YjiA, C-terminal domain"/>
    <property type="match status" value="1"/>
</dbReference>
<proteinExistence type="inferred from homology"/>
<evidence type="ECO:0000256" key="4">
    <source>
        <dbReference type="ARBA" id="ARBA00034320"/>
    </source>
</evidence>
<dbReference type="InterPro" id="IPR036627">
    <property type="entry name" value="CobW-likC_sf"/>
</dbReference>
<protein>
    <submittedName>
        <fullName evidence="8">GTP-binding protein</fullName>
    </submittedName>
</protein>
<feature type="domain" description="CobW C-terminal" evidence="7">
    <location>
        <begin position="233"/>
        <end position="326"/>
    </location>
</feature>
<dbReference type="SUPFAM" id="SSF52540">
    <property type="entry name" value="P-loop containing nucleoside triphosphate hydrolases"/>
    <property type="match status" value="1"/>
</dbReference>
<evidence type="ECO:0000256" key="5">
    <source>
        <dbReference type="ARBA" id="ARBA00045658"/>
    </source>
</evidence>
<dbReference type="InterPro" id="IPR011629">
    <property type="entry name" value="CobW-like_C"/>
</dbReference>
<keyword evidence="2" id="KW-0378">Hydrolase</keyword>
<evidence type="ECO:0000313" key="9">
    <source>
        <dbReference type="Proteomes" id="UP000428260"/>
    </source>
</evidence>
<dbReference type="GO" id="GO:0016787">
    <property type="term" value="F:hydrolase activity"/>
    <property type="evidence" value="ECO:0007669"/>
    <property type="project" value="UniProtKB-KW"/>
</dbReference>
<evidence type="ECO:0000256" key="2">
    <source>
        <dbReference type="ARBA" id="ARBA00022801"/>
    </source>
</evidence>
<accession>A0A6I6JM78</accession>
<evidence type="ECO:0000256" key="1">
    <source>
        <dbReference type="ARBA" id="ARBA00022741"/>
    </source>
</evidence>
<dbReference type="Pfam" id="PF02492">
    <property type="entry name" value="cobW"/>
    <property type="match status" value="1"/>
</dbReference>
<dbReference type="InterPro" id="IPR051316">
    <property type="entry name" value="Zinc-reg_GTPase_activator"/>
</dbReference>
<gene>
    <name evidence="8" type="ORF">GM418_10055</name>
</gene>
<evidence type="ECO:0000259" key="7">
    <source>
        <dbReference type="SMART" id="SM00833"/>
    </source>
</evidence>
<dbReference type="CDD" id="cd03112">
    <property type="entry name" value="CobW-like"/>
    <property type="match status" value="1"/>
</dbReference>
<organism evidence="8 9">
    <name type="scientific">Maribellus comscasis</name>
    <dbReference type="NCBI Taxonomy" id="2681766"/>
    <lineage>
        <taxon>Bacteria</taxon>
        <taxon>Pseudomonadati</taxon>
        <taxon>Bacteroidota</taxon>
        <taxon>Bacteroidia</taxon>
        <taxon>Marinilabiliales</taxon>
        <taxon>Prolixibacteraceae</taxon>
        <taxon>Maribellus</taxon>
    </lineage>
</organism>
<keyword evidence="1" id="KW-0547">Nucleotide-binding</keyword>
<comment type="catalytic activity">
    <reaction evidence="6">
        <text>GTP + H2O = GDP + phosphate + H(+)</text>
        <dbReference type="Rhea" id="RHEA:19669"/>
        <dbReference type="ChEBI" id="CHEBI:15377"/>
        <dbReference type="ChEBI" id="CHEBI:15378"/>
        <dbReference type="ChEBI" id="CHEBI:37565"/>
        <dbReference type="ChEBI" id="CHEBI:43474"/>
        <dbReference type="ChEBI" id="CHEBI:58189"/>
    </reaction>
    <physiologicalReaction direction="left-to-right" evidence="6">
        <dbReference type="Rhea" id="RHEA:19670"/>
    </physiologicalReaction>
</comment>
<dbReference type="Pfam" id="PF07683">
    <property type="entry name" value="CobW_C"/>
    <property type="match status" value="1"/>
</dbReference>
<dbReference type="PANTHER" id="PTHR13748">
    <property type="entry name" value="COBW-RELATED"/>
    <property type="match status" value="1"/>
</dbReference>
<dbReference type="AlphaFoldDB" id="A0A6I6JM78"/>
<keyword evidence="9" id="KW-1185">Reference proteome</keyword>
<dbReference type="InterPro" id="IPR003495">
    <property type="entry name" value="CobW/HypB/UreG_nucleotide-bd"/>
</dbReference>
<dbReference type="Proteomes" id="UP000428260">
    <property type="component" value="Chromosome"/>
</dbReference>
<sequence length="335" mass="38269">MEDGRIPVTIITGFLGAGKTTFLNNLIQKYPEKKFAIIENEFGEIGIDSGLIIGADENIFELSNGCICCSLNNDFFSAIDRLLKGPYEFNHLLIETTGIANPLNIVKPFIDNTNIQYHFKIGSVICLADAENMEDMLDEQKEVEQQLALSDIVLLNKIDLVHESYVAELKAKILKRNPMATVHPVEFAKVDSIDLLDTFSYSGNKIEMSTLKFAPLSGTQSHDTHSHHHEHEIVSEGFVFNEVFDLDLFSLWMRHYLYFNKSTIFRVKGILGFHDMPERYIFHAVKGSFVFDQGREWAEEKPFSKLVFIGKHIDRDALLKNLQKLVYKKEKVTEN</sequence>
<dbReference type="EMBL" id="CP046401">
    <property type="protein sequence ID" value="QGY43986.1"/>
    <property type="molecule type" value="Genomic_DNA"/>
</dbReference>
<dbReference type="InterPro" id="IPR027417">
    <property type="entry name" value="P-loop_NTPase"/>
</dbReference>
<dbReference type="Gene3D" id="3.30.1220.10">
    <property type="entry name" value="CobW-like, C-terminal domain"/>
    <property type="match status" value="1"/>
</dbReference>
<keyword evidence="3" id="KW-0143">Chaperone</keyword>
<name>A0A6I6JM78_9BACT</name>
<dbReference type="SMART" id="SM00833">
    <property type="entry name" value="CobW_C"/>
    <property type="match status" value="1"/>
</dbReference>
<reference evidence="8 9" key="1">
    <citation type="submission" date="2019-11" db="EMBL/GenBank/DDBJ databases">
        <authorList>
            <person name="Zheng R.K."/>
            <person name="Sun C.M."/>
        </authorList>
    </citation>
    <scope>NUCLEOTIDE SEQUENCE [LARGE SCALE GENOMIC DNA]</scope>
    <source>
        <strain evidence="8 9">WC007</strain>
    </source>
</reference>
<comment type="function">
    <text evidence="5">Zinc chaperone that directly transfers zinc cofactor to target proteins, thereby activating them. Zinc is transferred from the CXCC motif in the GTPase domain to the zinc binding site in target proteins in a process requiring GTP hydrolysis.</text>
</comment>
<dbReference type="Gene3D" id="3.40.50.300">
    <property type="entry name" value="P-loop containing nucleotide triphosphate hydrolases"/>
    <property type="match status" value="1"/>
</dbReference>
<dbReference type="GO" id="GO:0000166">
    <property type="term" value="F:nucleotide binding"/>
    <property type="evidence" value="ECO:0007669"/>
    <property type="project" value="UniProtKB-KW"/>
</dbReference>
<evidence type="ECO:0000256" key="3">
    <source>
        <dbReference type="ARBA" id="ARBA00023186"/>
    </source>
</evidence>
<comment type="similarity">
    <text evidence="4">Belongs to the SIMIBI class G3E GTPase family. ZNG1 subfamily.</text>
</comment>